<protein>
    <submittedName>
        <fullName evidence="1">Uncharacterized protein</fullName>
    </submittedName>
</protein>
<gene>
    <name evidence="1" type="ORF">Ato02nite_024110</name>
</gene>
<dbReference type="AlphaFoldDB" id="A0A919W4X6"/>
<proteinExistence type="predicted"/>
<name>A0A919W4X6_9ACTN</name>
<keyword evidence="2" id="KW-1185">Reference proteome</keyword>
<reference evidence="1 2" key="1">
    <citation type="submission" date="2021-03" db="EMBL/GenBank/DDBJ databases">
        <title>Whole genome shotgun sequence of Actinoplanes toevensis NBRC 105298.</title>
        <authorList>
            <person name="Komaki H."/>
            <person name="Tamura T."/>
        </authorList>
    </citation>
    <scope>NUCLEOTIDE SEQUENCE [LARGE SCALE GENOMIC DNA]</scope>
    <source>
        <strain evidence="1 2">NBRC 105298</strain>
    </source>
</reference>
<evidence type="ECO:0000313" key="2">
    <source>
        <dbReference type="Proteomes" id="UP000677082"/>
    </source>
</evidence>
<evidence type="ECO:0000313" key="1">
    <source>
        <dbReference type="EMBL" id="GIM90618.1"/>
    </source>
</evidence>
<organism evidence="1 2">
    <name type="scientific">Paractinoplanes toevensis</name>
    <dbReference type="NCBI Taxonomy" id="571911"/>
    <lineage>
        <taxon>Bacteria</taxon>
        <taxon>Bacillati</taxon>
        <taxon>Actinomycetota</taxon>
        <taxon>Actinomycetes</taxon>
        <taxon>Micromonosporales</taxon>
        <taxon>Micromonosporaceae</taxon>
        <taxon>Paractinoplanes</taxon>
    </lineage>
</organism>
<sequence>MKSMNGLWLISDPAYRNGHHFAAIVPGDDRVSAAAMEDRKREGYFQGSSQSSSGRFG</sequence>
<dbReference type="EMBL" id="BOQN01000033">
    <property type="protein sequence ID" value="GIM90618.1"/>
    <property type="molecule type" value="Genomic_DNA"/>
</dbReference>
<dbReference type="Proteomes" id="UP000677082">
    <property type="component" value="Unassembled WGS sequence"/>
</dbReference>
<accession>A0A919W4X6</accession>
<comment type="caution">
    <text evidence="1">The sequence shown here is derived from an EMBL/GenBank/DDBJ whole genome shotgun (WGS) entry which is preliminary data.</text>
</comment>